<sequence length="85" mass="9763">MFALQKKKRLEQRVQRIHMVLFDQVYCIDYNGWISGASKLPPPKQVDFSSQTIPELIYTRANSDRVAAVFDAEKVSLTFAKVVTE</sequence>
<name>A0A0C2C3R2_9BILA</name>
<reference evidence="1 2" key="1">
    <citation type="submission" date="2013-12" db="EMBL/GenBank/DDBJ databases">
        <title>Draft genome of the parsitic nematode Ancylostoma duodenale.</title>
        <authorList>
            <person name="Mitreva M."/>
        </authorList>
    </citation>
    <scope>NUCLEOTIDE SEQUENCE [LARGE SCALE GENOMIC DNA]</scope>
    <source>
        <strain evidence="1 2">Zhejiang</strain>
    </source>
</reference>
<organism evidence="1 2">
    <name type="scientific">Ancylostoma duodenale</name>
    <dbReference type="NCBI Taxonomy" id="51022"/>
    <lineage>
        <taxon>Eukaryota</taxon>
        <taxon>Metazoa</taxon>
        <taxon>Ecdysozoa</taxon>
        <taxon>Nematoda</taxon>
        <taxon>Chromadorea</taxon>
        <taxon>Rhabditida</taxon>
        <taxon>Rhabditina</taxon>
        <taxon>Rhabditomorpha</taxon>
        <taxon>Strongyloidea</taxon>
        <taxon>Ancylostomatidae</taxon>
        <taxon>Ancylostomatinae</taxon>
        <taxon>Ancylostoma</taxon>
    </lineage>
</organism>
<feature type="non-terminal residue" evidence="1">
    <location>
        <position position="85"/>
    </location>
</feature>
<dbReference type="EMBL" id="KN748247">
    <property type="protein sequence ID" value="KIH50908.1"/>
    <property type="molecule type" value="Genomic_DNA"/>
</dbReference>
<protein>
    <submittedName>
        <fullName evidence="1">Uncharacterized protein</fullName>
    </submittedName>
</protein>
<evidence type="ECO:0000313" key="2">
    <source>
        <dbReference type="Proteomes" id="UP000054047"/>
    </source>
</evidence>
<evidence type="ECO:0000313" key="1">
    <source>
        <dbReference type="EMBL" id="KIH50908.1"/>
    </source>
</evidence>
<dbReference type="Proteomes" id="UP000054047">
    <property type="component" value="Unassembled WGS sequence"/>
</dbReference>
<dbReference type="OrthoDB" id="5807203at2759"/>
<gene>
    <name evidence="1" type="ORF">ANCDUO_19010</name>
</gene>
<proteinExistence type="predicted"/>
<dbReference type="AlphaFoldDB" id="A0A0C2C3R2"/>
<accession>A0A0C2C3R2</accession>
<keyword evidence="2" id="KW-1185">Reference proteome</keyword>